<feature type="binding site" evidence="7">
    <location>
        <position position="222"/>
    </location>
    <ligand>
        <name>Mg(2+)</name>
        <dbReference type="ChEBI" id="CHEBI:18420"/>
    </ligand>
</feature>
<evidence type="ECO:0000256" key="7">
    <source>
        <dbReference type="PIRSR" id="PIRSR600715-1"/>
    </source>
</evidence>
<feature type="transmembrane region" description="Helical" evidence="8">
    <location>
        <begin position="12"/>
        <end position="34"/>
    </location>
</feature>
<dbReference type="GO" id="GO:0009103">
    <property type="term" value="P:lipopolysaccharide biosynthetic process"/>
    <property type="evidence" value="ECO:0007669"/>
    <property type="project" value="TreeGrafter"/>
</dbReference>
<keyword evidence="7" id="KW-0460">Magnesium</keyword>
<dbReference type="InterPro" id="IPR000715">
    <property type="entry name" value="Glycosyl_transferase_4"/>
</dbReference>
<keyword evidence="2" id="KW-1003">Cell membrane</keyword>
<sequence>MVELLHPNNFGYQVLILVISTLITWLAIPSILHVARARHLYDDVGHFRKQHDHGIPRLGGVAIFVSFIITTLLFSIIDKALPISYLLIACIILFAMGLKDDLSGVNSSTKFLIQFIVAAILVLLGDIRITSMYGIFGIFNLPYVPSAIFSILLIMLIVNSFNLIDGIDGLAATTGLIVNGSLALMFMSVKQYELAAICLAMVGAVAGFLRYNITPAKIFMGDTGALLIGLVSAVMAIKYTEISKISVSDVPHLFTAPALTVAVLIGPVFDTLRVFTLRILKGVSPFDADRNHMHHRMLKLGLTHLQATLCLAGMNLGAIGFVLLFSDLSNTFLISAILLIPIIFNWMVTFCIRSKEREQVALRNLFV</sequence>
<protein>
    <submittedName>
        <fullName evidence="9">UDP-N-acetylmuramyl pentapeptide phosphotransferase/UDP-N-acetylglucosamine-1-phosphate transferase</fullName>
    </submittedName>
</protein>
<dbReference type="GO" id="GO:0005886">
    <property type="term" value="C:plasma membrane"/>
    <property type="evidence" value="ECO:0007669"/>
    <property type="project" value="UniProtKB-SubCell"/>
</dbReference>
<reference evidence="9 10" key="1">
    <citation type="submission" date="2020-08" db="EMBL/GenBank/DDBJ databases">
        <title>Genomic Encyclopedia of Type Strains, Phase IV (KMG-V): Genome sequencing to study the core and pangenomes of soil and plant-associated prokaryotes.</title>
        <authorList>
            <person name="Whitman W."/>
        </authorList>
    </citation>
    <scope>NUCLEOTIDE SEQUENCE [LARGE SCALE GENOMIC DNA]</scope>
    <source>
        <strain evidence="9 10">MP601</strain>
    </source>
</reference>
<organism evidence="9 10">
    <name type="scientific">Mucilaginibacter lappiensis</name>
    <dbReference type="NCBI Taxonomy" id="354630"/>
    <lineage>
        <taxon>Bacteria</taxon>
        <taxon>Pseudomonadati</taxon>
        <taxon>Bacteroidota</taxon>
        <taxon>Sphingobacteriia</taxon>
        <taxon>Sphingobacteriales</taxon>
        <taxon>Sphingobacteriaceae</taxon>
        <taxon>Mucilaginibacter</taxon>
    </lineage>
</organism>
<dbReference type="RefSeq" id="WP_183587390.1">
    <property type="nucleotide sequence ID" value="NZ_JACHCA010000005.1"/>
</dbReference>
<evidence type="ECO:0000256" key="5">
    <source>
        <dbReference type="ARBA" id="ARBA00022989"/>
    </source>
</evidence>
<evidence type="ECO:0000256" key="8">
    <source>
        <dbReference type="SAM" id="Phobius"/>
    </source>
</evidence>
<dbReference type="Pfam" id="PF00953">
    <property type="entry name" value="Glycos_transf_4"/>
    <property type="match status" value="1"/>
</dbReference>
<dbReference type="PANTHER" id="PTHR22926">
    <property type="entry name" value="PHOSPHO-N-ACETYLMURAMOYL-PENTAPEPTIDE-TRANSFERASE"/>
    <property type="match status" value="1"/>
</dbReference>
<feature type="transmembrane region" description="Helical" evidence="8">
    <location>
        <begin position="111"/>
        <end position="129"/>
    </location>
</feature>
<dbReference type="GO" id="GO:0071555">
    <property type="term" value="P:cell wall organization"/>
    <property type="evidence" value="ECO:0007669"/>
    <property type="project" value="TreeGrafter"/>
</dbReference>
<dbReference type="PANTHER" id="PTHR22926:SF3">
    <property type="entry name" value="UNDECAPRENYL-PHOSPHATE ALPHA-N-ACETYLGLUCOSAMINYL 1-PHOSPHATE TRANSFERASE"/>
    <property type="match status" value="1"/>
</dbReference>
<feature type="transmembrane region" description="Helical" evidence="8">
    <location>
        <begin position="135"/>
        <end position="158"/>
    </location>
</feature>
<dbReference type="InterPro" id="IPR018480">
    <property type="entry name" value="PNAcMuramoyl-5peptid_Trfase_CS"/>
</dbReference>
<feature type="transmembrane region" description="Helical" evidence="8">
    <location>
        <begin position="301"/>
        <end position="326"/>
    </location>
</feature>
<gene>
    <name evidence="9" type="ORF">HDF22_002172</name>
</gene>
<feature type="transmembrane region" description="Helical" evidence="8">
    <location>
        <begin position="194"/>
        <end position="211"/>
    </location>
</feature>
<feature type="binding site" evidence="7">
    <location>
        <position position="162"/>
    </location>
    <ligand>
        <name>Mg(2+)</name>
        <dbReference type="ChEBI" id="CHEBI:18420"/>
    </ligand>
</feature>
<keyword evidence="5 8" id="KW-1133">Transmembrane helix</keyword>
<evidence type="ECO:0000256" key="4">
    <source>
        <dbReference type="ARBA" id="ARBA00022692"/>
    </source>
</evidence>
<keyword evidence="7" id="KW-0479">Metal-binding</keyword>
<dbReference type="EMBL" id="JACHCA010000005">
    <property type="protein sequence ID" value="MBB6128059.1"/>
    <property type="molecule type" value="Genomic_DNA"/>
</dbReference>
<evidence type="ECO:0000313" key="10">
    <source>
        <dbReference type="Proteomes" id="UP000548326"/>
    </source>
</evidence>
<evidence type="ECO:0000256" key="3">
    <source>
        <dbReference type="ARBA" id="ARBA00022679"/>
    </source>
</evidence>
<feature type="transmembrane region" description="Helical" evidence="8">
    <location>
        <begin position="55"/>
        <end position="77"/>
    </location>
</feature>
<dbReference type="PROSITE" id="PS01348">
    <property type="entry name" value="MRAY_2"/>
    <property type="match status" value="1"/>
</dbReference>
<feature type="transmembrane region" description="Helical" evidence="8">
    <location>
        <begin position="83"/>
        <end position="99"/>
    </location>
</feature>
<evidence type="ECO:0000256" key="2">
    <source>
        <dbReference type="ARBA" id="ARBA00022475"/>
    </source>
</evidence>
<feature type="transmembrane region" description="Helical" evidence="8">
    <location>
        <begin position="218"/>
        <end position="237"/>
    </location>
</feature>
<evidence type="ECO:0000313" key="9">
    <source>
        <dbReference type="EMBL" id="MBB6128059.1"/>
    </source>
</evidence>
<dbReference type="Proteomes" id="UP000548326">
    <property type="component" value="Unassembled WGS sequence"/>
</dbReference>
<comment type="caution">
    <text evidence="9">The sequence shown here is derived from an EMBL/GenBank/DDBJ whole genome shotgun (WGS) entry which is preliminary data.</text>
</comment>
<keyword evidence="4 8" id="KW-0812">Transmembrane</keyword>
<dbReference type="GO" id="GO:0044038">
    <property type="term" value="P:cell wall macromolecule biosynthetic process"/>
    <property type="evidence" value="ECO:0007669"/>
    <property type="project" value="TreeGrafter"/>
</dbReference>
<evidence type="ECO:0000256" key="1">
    <source>
        <dbReference type="ARBA" id="ARBA00004651"/>
    </source>
</evidence>
<evidence type="ECO:0000256" key="6">
    <source>
        <dbReference type="ARBA" id="ARBA00023136"/>
    </source>
</evidence>
<dbReference type="GO" id="GO:0046872">
    <property type="term" value="F:metal ion binding"/>
    <property type="evidence" value="ECO:0007669"/>
    <property type="project" value="UniProtKB-KW"/>
</dbReference>
<dbReference type="AlphaFoldDB" id="A0A841JA73"/>
<keyword evidence="6 8" id="KW-0472">Membrane</keyword>
<feature type="transmembrane region" description="Helical" evidence="8">
    <location>
        <begin position="170"/>
        <end position="188"/>
    </location>
</feature>
<feature type="transmembrane region" description="Helical" evidence="8">
    <location>
        <begin position="332"/>
        <end position="352"/>
    </location>
</feature>
<accession>A0A841JA73</accession>
<keyword evidence="3 9" id="KW-0808">Transferase</keyword>
<comment type="subcellular location">
    <subcellularLocation>
        <location evidence="1">Cell membrane</location>
        <topology evidence="1">Multi-pass membrane protein</topology>
    </subcellularLocation>
</comment>
<proteinExistence type="predicted"/>
<feature type="transmembrane region" description="Helical" evidence="8">
    <location>
        <begin position="257"/>
        <end position="280"/>
    </location>
</feature>
<dbReference type="CDD" id="cd06853">
    <property type="entry name" value="GT_WecA_like"/>
    <property type="match status" value="1"/>
</dbReference>
<dbReference type="GO" id="GO:0016780">
    <property type="term" value="F:phosphotransferase activity, for other substituted phosphate groups"/>
    <property type="evidence" value="ECO:0007669"/>
    <property type="project" value="InterPro"/>
</dbReference>
<comment type="cofactor">
    <cofactor evidence="7">
        <name>Mg(2+)</name>
        <dbReference type="ChEBI" id="CHEBI:18420"/>
    </cofactor>
</comment>
<name>A0A841JA73_9SPHI</name>